<evidence type="ECO:0000313" key="2">
    <source>
        <dbReference type="EMBL" id="MEQ3542077.1"/>
    </source>
</evidence>
<feature type="transmembrane region" description="Helical" evidence="1">
    <location>
        <begin position="54"/>
        <end position="74"/>
    </location>
</feature>
<feature type="transmembrane region" description="Helical" evidence="1">
    <location>
        <begin position="94"/>
        <end position="115"/>
    </location>
</feature>
<gene>
    <name evidence="2" type="ORF">WHI96_25005</name>
</gene>
<feature type="transmembrane region" description="Helical" evidence="1">
    <location>
        <begin position="127"/>
        <end position="148"/>
    </location>
</feature>
<dbReference type="RefSeq" id="WP_345651093.1">
    <property type="nucleotide sequence ID" value="NZ_BAABLY010000073.1"/>
</dbReference>
<evidence type="ECO:0000313" key="3">
    <source>
        <dbReference type="Proteomes" id="UP001464923"/>
    </source>
</evidence>
<reference evidence="2 3" key="1">
    <citation type="submission" date="2024-03" db="EMBL/GenBank/DDBJ databases">
        <title>Draft genome sequence of Pseudonocardia tropica JCM 19149.</title>
        <authorList>
            <person name="Butdee W."/>
            <person name="Duangmal K."/>
        </authorList>
    </citation>
    <scope>NUCLEOTIDE SEQUENCE [LARGE SCALE GENOMIC DNA]</scope>
    <source>
        <strain evidence="2 3">JCM 19149</strain>
    </source>
</reference>
<proteinExistence type="predicted"/>
<comment type="caution">
    <text evidence="2">The sequence shown here is derived from an EMBL/GenBank/DDBJ whole genome shotgun (WGS) entry which is preliminary data.</text>
</comment>
<organism evidence="2 3">
    <name type="scientific">Pseudonocardia tropica</name>
    <dbReference type="NCBI Taxonomy" id="681289"/>
    <lineage>
        <taxon>Bacteria</taxon>
        <taxon>Bacillati</taxon>
        <taxon>Actinomycetota</taxon>
        <taxon>Actinomycetes</taxon>
        <taxon>Pseudonocardiales</taxon>
        <taxon>Pseudonocardiaceae</taxon>
        <taxon>Pseudonocardia</taxon>
    </lineage>
</organism>
<keyword evidence="1" id="KW-0472">Membrane</keyword>
<evidence type="ECO:0008006" key="4">
    <source>
        <dbReference type="Google" id="ProtNLM"/>
    </source>
</evidence>
<keyword evidence="1" id="KW-0812">Transmembrane</keyword>
<accession>A0ABV1K1H3</accession>
<protein>
    <recommendedName>
        <fullName evidence="4">Integral membrane protein</fullName>
    </recommendedName>
</protein>
<feature type="transmembrane region" description="Helical" evidence="1">
    <location>
        <begin position="20"/>
        <end position="42"/>
    </location>
</feature>
<dbReference type="Proteomes" id="UP001464923">
    <property type="component" value="Unassembled WGS sequence"/>
</dbReference>
<keyword evidence="1" id="KW-1133">Transmembrane helix</keyword>
<name>A0ABV1K1H3_9PSEU</name>
<feature type="transmembrane region" description="Helical" evidence="1">
    <location>
        <begin position="168"/>
        <end position="192"/>
    </location>
</feature>
<sequence length="332" mass="37276">MVLLDGRGFAGWVDAAVGPNTAGCIRNLVLVGAFASMQFFYLRKIAEYRPRQRRYAEAVALLVTVAAILITPLFVKPPFSLQFTNANIQHPPVLVFFLTVSAYLVYACLTQIVWSSRDILPLYRERAWDFLVVAVSLTVGCSCYLILLGARITYYWQALVGAHISINFWSGGLLLIRTAVLAMLLAVIYPAAVDDIRRALHRAGQLLGYVRLGSLDSVVRAVYPELVRPDTPAGSSDTAEEGRRRWPSRLSCELREARCSDGYTRMYNVYAGYNSDQRANVAIAVNELRQMPDELPERARTGQAGPLMEVSRWLRRRRVPQVISEQHVKHTD</sequence>
<keyword evidence="3" id="KW-1185">Reference proteome</keyword>
<evidence type="ECO:0000256" key="1">
    <source>
        <dbReference type="SAM" id="Phobius"/>
    </source>
</evidence>
<dbReference type="EMBL" id="JBEDNP010000023">
    <property type="protein sequence ID" value="MEQ3542077.1"/>
    <property type="molecule type" value="Genomic_DNA"/>
</dbReference>